<evidence type="ECO:0000259" key="4">
    <source>
        <dbReference type="Pfam" id="PF00535"/>
    </source>
</evidence>
<feature type="domain" description="Glycosyltransferase 2-like" evidence="4">
    <location>
        <begin position="6"/>
        <end position="137"/>
    </location>
</feature>
<dbReference type="Proteomes" id="UP000018877">
    <property type="component" value="Unassembled WGS sequence"/>
</dbReference>
<evidence type="ECO:0000256" key="1">
    <source>
        <dbReference type="ARBA" id="ARBA00006739"/>
    </source>
</evidence>
<dbReference type="RefSeq" id="WP_024029585.1">
    <property type="nucleotide sequence ID" value="NZ_ALAN01000092.1"/>
</dbReference>
<comment type="similarity">
    <text evidence="1">Belongs to the glycosyltransferase 2 family.</text>
</comment>
<keyword evidence="3 5" id="KW-0808">Transferase</keyword>
<keyword evidence="6" id="KW-1185">Reference proteome</keyword>
<keyword evidence="2" id="KW-0328">Glycosyltransferase</keyword>
<dbReference type="PANTHER" id="PTHR22916">
    <property type="entry name" value="GLYCOSYLTRANSFERASE"/>
    <property type="match status" value="1"/>
</dbReference>
<name>A0AB94IKJ3_9BACI</name>
<evidence type="ECO:0000313" key="6">
    <source>
        <dbReference type="Proteomes" id="UP000018877"/>
    </source>
</evidence>
<dbReference type="InterPro" id="IPR001173">
    <property type="entry name" value="Glyco_trans_2-like"/>
</dbReference>
<reference evidence="5 6" key="1">
    <citation type="journal article" date="2014" name="Environ. Microbiol.">
        <title>The nitrate-ammonifying and nosZ-carrying bacterium Bacillus vireti is a potent source and sink for nitric and nitrous oxide under high nitrate conditions.</title>
        <authorList>
            <person name="Mania D."/>
            <person name="Heylen K."/>
            <person name="van Spanning R.J."/>
            <person name="Frostegard A."/>
        </authorList>
    </citation>
    <scope>NUCLEOTIDE SEQUENCE [LARGE SCALE GENOMIC DNA]</scope>
    <source>
        <strain evidence="5 6">LMG 21834</strain>
    </source>
</reference>
<dbReference type="GO" id="GO:0016757">
    <property type="term" value="F:glycosyltransferase activity"/>
    <property type="evidence" value="ECO:0007669"/>
    <property type="project" value="UniProtKB-KW"/>
</dbReference>
<dbReference type="CDD" id="cd00761">
    <property type="entry name" value="Glyco_tranf_GTA_type"/>
    <property type="match status" value="1"/>
</dbReference>
<dbReference type="EMBL" id="ALAN01000092">
    <property type="protein sequence ID" value="ETI67554.1"/>
    <property type="molecule type" value="Genomic_DNA"/>
</dbReference>
<dbReference type="Gene3D" id="3.90.550.10">
    <property type="entry name" value="Spore Coat Polysaccharide Biosynthesis Protein SpsA, Chain A"/>
    <property type="match status" value="1"/>
</dbReference>
<dbReference type="PANTHER" id="PTHR22916:SF51">
    <property type="entry name" value="GLYCOSYLTRANSFERASE EPSH-RELATED"/>
    <property type="match status" value="1"/>
</dbReference>
<dbReference type="InterPro" id="IPR029044">
    <property type="entry name" value="Nucleotide-diphossugar_trans"/>
</dbReference>
<accession>A0AB94IKJ3</accession>
<evidence type="ECO:0000256" key="3">
    <source>
        <dbReference type="ARBA" id="ARBA00022679"/>
    </source>
</evidence>
<dbReference type="SUPFAM" id="SSF53448">
    <property type="entry name" value="Nucleotide-diphospho-sugar transferases"/>
    <property type="match status" value="1"/>
</dbReference>
<dbReference type="Pfam" id="PF00535">
    <property type="entry name" value="Glycos_transf_2"/>
    <property type="match status" value="1"/>
</dbReference>
<comment type="caution">
    <text evidence="5">The sequence shown here is derived from an EMBL/GenBank/DDBJ whole genome shotgun (WGS) entry which is preliminary data.</text>
</comment>
<sequence length="341" mass="39388">MNPKISVIVPIYNVEPYLCKCIDSILSQTFTDFELILVNDGSPDNCGAICDDYAKIDTRIKVIHKENGGLGSARNAGIKIAKGQYIGIIDSDDYIDEKMYEILYHNAKTHSSDVVVCDVVKVDVESQAVLKQGGKTEYSIEHFTNIQALNQLYQPNEDMFDTMGRRGEKWIFAVNKLYKRSLFDALKYPEGVIYDDEFIIHKIYYQSTRVTSISVELYYYVQRPDSISHSSFSIKKFDRVYALKERVDFFKIIRQNKLHEKAFKVYLEVFIWSYLAARSQLTGVNKDLKQLKRTLNRSIESLMKNPYSNWKQKVMVGLFIISPSVYVYVTNAKRGRSLRAT</sequence>
<proteinExistence type="inferred from homology"/>
<evidence type="ECO:0000256" key="2">
    <source>
        <dbReference type="ARBA" id="ARBA00022676"/>
    </source>
</evidence>
<protein>
    <submittedName>
        <fullName evidence="5">Glycosyl transferase family protein</fullName>
    </submittedName>
</protein>
<evidence type="ECO:0000313" key="5">
    <source>
        <dbReference type="EMBL" id="ETI67554.1"/>
    </source>
</evidence>
<gene>
    <name evidence="5" type="ORF">BAVI_17032</name>
</gene>
<dbReference type="AlphaFoldDB" id="A0AB94IKJ3"/>
<organism evidence="5 6">
    <name type="scientific">Neobacillus vireti LMG 21834</name>
    <dbReference type="NCBI Taxonomy" id="1131730"/>
    <lineage>
        <taxon>Bacteria</taxon>
        <taxon>Bacillati</taxon>
        <taxon>Bacillota</taxon>
        <taxon>Bacilli</taxon>
        <taxon>Bacillales</taxon>
        <taxon>Bacillaceae</taxon>
        <taxon>Neobacillus</taxon>
    </lineage>
</organism>